<protein>
    <submittedName>
        <fullName evidence="2">Uncharacterized protein</fullName>
    </submittedName>
</protein>
<evidence type="ECO:0000313" key="3">
    <source>
        <dbReference type="Proteomes" id="UP001175000"/>
    </source>
</evidence>
<proteinExistence type="predicted"/>
<accession>A0AA39WW34</accession>
<evidence type="ECO:0000313" key="2">
    <source>
        <dbReference type="EMBL" id="KAK0622709.1"/>
    </source>
</evidence>
<feature type="compositionally biased region" description="Polar residues" evidence="1">
    <location>
        <begin position="106"/>
        <end position="121"/>
    </location>
</feature>
<organism evidence="2 3">
    <name type="scientific">Immersiella caudata</name>
    <dbReference type="NCBI Taxonomy" id="314043"/>
    <lineage>
        <taxon>Eukaryota</taxon>
        <taxon>Fungi</taxon>
        <taxon>Dikarya</taxon>
        <taxon>Ascomycota</taxon>
        <taxon>Pezizomycotina</taxon>
        <taxon>Sordariomycetes</taxon>
        <taxon>Sordariomycetidae</taxon>
        <taxon>Sordariales</taxon>
        <taxon>Lasiosphaeriaceae</taxon>
        <taxon>Immersiella</taxon>
    </lineage>
</organism>
<evidence type="ECO:0000256" key="1">
    <source>
        <dbReference type="SAM" id="MobiDB-lite"/>
    </source>
</evidence>
<reference evidence="2" key="1">
    <citation type="submission" date="2023-06" db="EMBL/GenBank/DDBJ databases">
        <title>Genome-scale phylogeny and comparative genomics of the fungal order Sordariales.</title>
        <authorList>
            <consortium name="Lawrence Berkeley National Laboratory"/>
            <person name="Hensen N."/>
            <person name="Bonometti L."/>
            <person name="Westerberg I."/>
            <person name="Brannstrom I.O."/>
            <person name="Guillou S."/>
            <person name="Cros-Aarteil S."/>
            <person name="Calhoun S."/>
            <person name="Haridas S."/>
            <person name="Kuo A."/>
            <person name="Mondo S."/>
            <person name="Pangilinan J."/>
            <person name="Riley R."/>
            <person name="Labutti K."/>
            <person name="Andreopoulos B."/>
            <person name="Lipzen A."/>
            <person name="Chen C."/>
            <person name="Yanf M."/>
            <person name="Daum C."/>
            <person name="Ng V."/>
            <person name="Clum A."/>
            <person name="Steindorff A."/>
            <person name="Ohm R."/>
            <person name="Martin F."/>
            <person name="Silar P."/>
            <person name="Natvig D."/>
            <person name="Lalanne C."/>
            <person name="Gautier V."/>
            <person name="Ament-Velasquez S.L."/>
            <person name="Kruys A."/>
            <person name="Hutchinson M.I."/>
            <person name="Powell A.J."/>
            <person name="Barry K."/>
            <person name="Miller A.N."/>
            <person name="Grigoriev I.V."/>
            <person name="Debuchy R."/>
            <person name="Gladieux P."/>
            <person name="Thoren M.H."/>
            <person name="Johannesson H."/>
        </authorList>
    </citation>
    <scope>NUCLEOTIDE SEQUENCE</scope>
    <source>
        <strain evidence="2">CBS 606.72</strain>
    </source>
</reference>
<sequence length="606" mass="67045">MHFQLWVCQSGPQTTWQRAFSGGVTSRMQDRTNRPPVSNQQRETQPPSQAPLQRPGVSTPQGSQNAVFPVQSRDFHPGSLSTEKPRAGRSVQHWASFPRASRVPRPSSTTSWRRGKSSMDTQQCVTVVPTHRLQVWHYSHRRQNYEDNALLSRTLESEPEAMKGWVPQAVKPTKGEQESCGHYFPLEVDLVFLPPKPQSTFSLFRSASSRGHLSDPISDLAEIFCATLPAVIKRYFEVRHGEPHQLVLFPTENALSDADNNKNTHVVVLKSLAVSCTTTIVPAAIPPTGVPAEICRSAMTLLNAASLGIDVASLVIESCENWKWGSSGSTAGTYKKVVERWTEAATTEDGGLTAERVIIRDWTRAEDRLGLFMHVVESMEHVVERVSAEDSRHAVSPQNLYEAMIHARNASIVLSEYQRQMGVVTQNLLALKYDQTDNTKLKIHAGIICVMVLAAWFTGGLSAVIGASAGMSSGVNELYHRYDASNHKKVIKDVNTTIEKLSQALVDADAALAILFCSQVLRKPLDSEHISLSERMMLLRELGIDTAHLSERDYSQKLVATRVTRFCKVYKDLKKQIDGLKIATGFDTLTVRSGNLVEIPQGGGAN</sequence>
<dbReference type="AlphaFoldDB" id="A0AA39WW34"/>
<name>A0AA39WW34_9PEZI</name>
<dbReference type="Proteomes" id="UP001175000">
    <property type="component" value="Unassembled WGS sequence"/>
</dbReference>
<feature type="compositionally biased region" description="Polar residues" evidence="1">
    <location>
        <begin position="35"/>
        <end position="66"/>
    </location>
</feature>
<feature type="region of interest" description="Disordered" evidence="1">
    <location>
        <begin position="22"/>
        <end position="121"/>
    </location>
</feature>
<keyword evidence="3" id="KW-1185">Reference proteome</keyword>
<dbReference type="EMBL" id="JAULSU010000003">
    <property type="protein sequence ID" value="KAK0622709.1"/>
    <property type="molecule type" value="Genomic_DNA"/>
</dbReference>
<comment type="caution">
    <text evidence="2">The sequence shown here is derived from an EMBL/GenBank/DDBJ whole genome shotgun (WGS) entry which is preliminary data.</text>
</comment>
<gene>
    <name evidence="2" type="ORF">B0T14DRAFT_514317</name>
</gene>